<dbReference type="InterPro" id="IPR025687">
    <property type="entry name" value="Znf-C4pol"/>
</dbReference>
<dbReference type="InterPro" id="IPR056447">
    <property type="entry name" value="REV3_N"/>
</dbReference>
<feature type="compositionally biased region" description="Low complexity" evidence="14">
    <location>
        <begin position="916"/>
        <end position="930"/>
    </location>
</feature>
<dbReference type="PRINTS" id="PR00106">
    <property type="entry name" value="DNAPOLB"/>
</dbReference>
<comment type="caution">
    <text evidence="20">The sequence shown here is derived from an EMBL/GenBank/DDBJ whole genome shotgun (WGS) entry which is preliminary data.</text>
</comment>
<dbReference type="InterPro" id="IPR017964">
    <property type="entry name" value="DNA-dir_DNA_pol_B_CS"/>
</dbReference>
<dbReference type="GO" id="GO:0051539">
    <property type="term" value="F:4 iron, 4 sulfur cluster binding"/>
    <property type="evidence" value="ECO:0007669"/>
    <property type="project" value="UniProtKB-KW"/>
</dbReference>
<evidence type="ECO:0000256" key="6">
    <source>
        <dbReference type="ARBA" id="ARBA00022763"/>
    </source>
</evidence>
<feature type="compositionally biased region" description="Polar residues" evidence="14">
    <location>
        <begin position="513"/>
        <end position="532"/>
    </location>
</feature>
<dbReference type="SUPFAM" id="SSF53098">
    <property type="entry name" value="Ribonuclease H-like"/>
    <property type="match status" value="1"/>
</dbReference>
<evidence type="ECO:0000256" key="7">
    <source>
        <dbReference type="ARBA" id="ARBA00022833"/>
    </source>
</evidence>
<feature type="domain" description="DNA-directed DNA polymerase family B multifunctional" evidence="15">
    <location>
        <begin position="1237"/>
        <end position="1687"/>
    </location>
</feature>
<dbReference type="Gene3D" id="3.30.342.10">
    <property type="entry name" value="DNA Polymerase, chain B, domain 1"/>
    <property type="match status" value="1"/>
</dbReference>
<accession>A0AAD9RR26</accession>
<feature type="region of interest" description="Disordered" evidence="14">
    <location>
        <begin position="484"/>
        <end position="532"/>
    </location>
</feature>
<keyword evidence="21" id="KW-1185">Reference proteome</keyword>
<sequence>MLSIRILTIDSYQANPIPDLDPTFSEFRGSDIRNVPVIRIFGPTSTGEKACLHIHGVFPYIYVPCTTKENINSFVHRLSSSIDSALNTSSGKSTYKTQHVYKVQQVRGIPIYGYHEKEHLFLKIYFYNPSVIKKVADILQNGAICNQTLQPHEAHIPFILQFMIDYNLYGMNFINVKNVKYRWNSFSSTTEETNQMHHSESYDSQKYLPMFVVRQSTCALEIDAQAENILNREAIIKGIELNPGLAEIWNEERARRHQAGLEDVKSQLLYPKSPEERTVLPTTNDNYQEQRIFERLQSIQENESAISSSLRQTSYPLQAQDDDNVLKASCVINHLALTPSQKIYEENQTKDEDFKELPSCLVLESLSNEDKTSRTSFLNEDDMDLVEMLADLADSNEVKKIVDDDSILGSQYSEHDKILSDNDEQDDENEQLNLTNLDLTKLSSWKDSMTTNEQLNTLIETSNKSHQENIETDLDKNVSTLVLPQFDGANDPPETSKHTKRKRTSSKCDDINKSPSNLQSKRTKNTYAKQSHVTKQNFGIPSSSALCNENLEAKIILNEQEKRICTYRSTSPVKQSLVNIVQQKGMYDLENKNCDKLTKSKNINSEDSKKQIHETKIHKGPLQKSSRSYSPLKVTISSPKSCKSIGSVQRETCNSKFMQTAQKRNLYVDIQSKQETNLPVCTLTSNVTELSTSGYTPDVKHVSNECQLKDVHIMHENDEIEHIDSLVNPPVQIDDPDVSESDLEENICNITFTQYIEEKIRNENQSSQSSHTSTDQTNKNLITITPKFNPPTREHVLQSLAKCGISKSMQKEPFFSNKLDLIKQKEMPSNTFNFSSIPSFKSSLEGVTGIKLWRRMKVNEFYPSGSSIKSSCMKKVLAGYNLVTIQPLFKPPSVKAVKVWLKSKKLPAIENKQIDSSNTSMSGHSSSSNSDLFKSTMTTQGDTSINAVMYKDNDVSQHLGISHGQIECASKKKMDNISLQNLQHARTVTMHQYITLFSLEVHVVTREDLMPDPQHDPIEAIFYAIQNDVPISSDTKQMEYGVIVINTLGKQPTNFFNTHVPLIPTLIQYVENEEDLLNNLITIIRRCDPDILLGWEVEVLSWGYVFQRALHLGFNLFSLHISRTPNNLSNYGFQILSKEDCEVKVPGRIILNIWRIMRHEVALSSYTFECIMYNVLRERISCPSYKTLTNWWKHPHVAIKSRVIDHYVIRVSGNLRILAQLDLIGRNSEYARLFGIQFYEVFSRGSQFRVESMMLRLAKPFNFIPVSPSVQQRARMRAPASLPLIMEPESKLYTDPLIVLDFQSLYPSIIIAYNYCFSTCLGRIEHIGQSVPFEFGTTCLKTDRNTILKLQGKINYAPCGVAFVKSEVRKGILPRMLAEILNTRLMVKDSMKLHPSNNRNLQRILHSQQLGLKLIANVTYGYTAANFSGRMPCIEIGDSVVSKGRDTLEHAIKIVESTPKWGARVVYGDTDSLFILLPGKSREEAFKIGADIADTVTAANPPPVKLKFEKILQPSILQTKKRYCGYMYESPDQKSPEYLAKGIETVRRDGCPAVSKILEKSLKILFDTLDMSLIKMYLLRQFNKILQRRVSIEDLTFAKEFRGLNGYKPTAFVPALELTRRLMRKDPRAVPRTGERVRYVIVAGEPNQTLIQCVRTPWEVMCDPGLYPNSIYYITKVIIPPLNRCFNLFGIDVNHWYQEISHKQAYDKLDYLSTRNQKFTICQFFNTTVCNVCGEQSSNEICAQCMAQPSRTILALYEKIRWLERTYQQLNEVCYSCVGRRDDPGCSSLDCPIIYRVCKARKELRQVSYLENLIKNEGNTINTHDNNVPTSS</sequence>
<keyword evidence="13" id="KW-0235">DNA replication</keyword>
<dbReference type="FunFam" id="3.30.420.10:FF:000024">
    <property type="entry name" value="DNA polymerase zeta catalytic subunit"/>
    <property type="match status" value="1"/>
</dbReference>
<evidence type="ECO:0000313" key="20">
    <source>
        <dbReference type="EMBL" id="KAK2584377.1"/>
    </source>
</evidence>
<dbReference type="Pfam" id="PF00136">
    <property type="entry name" value="DNA_pol_B"/>
    <property type="match status" value="1"/>
</dbReference>
<feature type="domain" description="DNA polymerase zeta catalytic subunit N-terminal" evidence="19">
    <location>
        <begin position="1"/>
        <end position="55"/>
    </location>
</feature>
<dbReference type="SMART" id="SM00486">
    <property type="entry name" value="POLBc"/>
    <property type="match status" value="1"/>
</dbReference>
<gene>
    <name evidence="20" type="ORF">KPH14_006763</name>
</gene>
<evidence type="ECO:0000259" key="18">
    <source>
        <dbReference type="Pfam" id="PF24055"/>
    </source>
</evidence>
<evidence type="ECO:0000259" key="19">
    <source>
        <dbReference type="Pfam" id="PF24065"/>
    </source>
</evidence>
<dbReference type="InterPro" id="IPR023211">
    <property type="entry name" value="DNA_pol_palm_dom_sf"/>
</dbReference>
<feature type="region of interest" description="Disordered" evidence="14">
    <location>
        <begin position="912"/>
        <end position="936"/>
    </location>
</feature>
<dbReference type="Pfam" id="PF14260">
    <property type="entry name" value="zf-C4pol"/>
    <property type="match status" value="1"/>
</dbReference>
<reference evidence="20" key="1">
    <citation type="submission" date="2021-08" db="EMBL/GenBank/DDBJ databases">
        <authorList>
            <person name="Misof B."/>
            <person name="Oliver O."/>
            <person name="Podsiadlowski L."/>
            <person name="Donath A."/>
            <person name="Peters R."/>
            <person name="Mayer C."/>
            <person name="Rust J."/>
            <person name="Gunkel S."/>
            <person name="Lesny P."/>
            <person name="Martin S."/>
            <person name="Oeyen J.P."/>
            <person name="Petersen M."/>
            <person name="Panagiotis P."/>
            <person name="Wilbrandt J."/>
            <person name="Tanja T."/>
        </authorList>
    </citation>
    <scope>NUCLEOTIDE SEQUENCE</scope>
    <source>
        <strain evidence="20">GBR_01_08_01A</strain>
        <tissue evidence="20">Thorax + abdomen</tissue>
    </source>
</reference>
<dbReference type="GO" id="GO:0016035">
    <property type="term" value="C:zeta DNA polymerase complex"/>
    <property type="evidence" value="ECO:0007669"/>
    <property type="project" value="InterPro"/>
</dbReference>
<dbReference type="GO" id="GO:0008270">
    <property type="term" value="F:zinc ion binding"/>
    <property type="evidence" value="ECO:0007669"/>
    <property type="project" value="UniProtKB-KW"/>
</dbReference>
<organism evidence="20 21">
    <name type="scientific">Odynerus spinipes</name>
    <dbReference type="NCBI Taxonomy" id="1348599"/>
    <lineage>
        <taxon>Eukaryota</taxon>
        <taxon>Metazoa</taxon>
        <taxon>Ecdysozoa</taxon>
        <taxon>Arthropoda</taxon>
        <taxon>Hexapoda</taxon>
        <taxon>Insecta</taxon>
        <taxon>Pterygota</taxon>
        <taxon>Neoptera</taxon>
        <taxon>Endopterygota</taxon>
        <taxon>Hymenoptera</taxon>
        <taxon>Apocrita</taxon>
        <taxon>Aculeata</taxon>
        <taxon>Vespoidea</taxon>
        <taxon>Vespidae</taxon>
        <taxon>Eumeninae</taxon>
        <taxon>Odynerus</taxon>
    </lineage>
</organism>
<dbReference type="Pfam" id="PF24065">
    <property type="entry name" value="REV3_N"/>
    <property type="match status" value="1"/>
</dbReference>
<dbReference type="PANTHER" id="PTHR45812">
    <property type="entry name" value="DNA POLYMERASE ZETA CATALYTIC SUBUNIT"/>
    <property type="match status" value="1"/>
</dbReference>
<reference evidence="20" key="2">
    <citation type="journal article" date="2023" name="Commun. Biol.">
        <title>Intrasexual cuticular hydrocarbon dimorphism in a wasp sheds light on hydrocarbon biosynthesis genes in Hymenoptera.</title>
        <authorList>
            <person name="Moris V.C."/>
            <person name="Podsiadlowski L."/>
            <person name="Martin S."/>
            <person name="Oeyen J.P."/>
            <person name="Donath A."/>
            <person name="Petersen M."/>
            <person name="Wilbrandt J."/>
            <person name="Misof B."/>
            <person name="Liedtke D."/>
            <person name="Thamm M."/>
            <person name="Scheiner R."/>
            <person name="Schmitt T."/>
            <person name="Niehuis O."/>
        </authorList>
    </citation>
    <scope>NUCLEOTIDE SEQUENCE</scope>
    <source>
        <strain evidence="20">GBR_01_08_01A</strain>
    </source>
</reference>
<dbReference type="SUPFAM" id="SSF56672">
    <property type="entry name" value="DNA/RNA polymerases"/>
    <property type="match status" value="1"/>
</dbReference>
<dbReference type="Gene3D" id="1.10.287.690">
    <property type="entry name" value="Helix hairpin bin"/>
    <property type="match status" value="1"/>
</dbReference>
<evidence type="ECO:0000256" key="5">
    <source>
        <dbReference type="ARBA" id="ARBA00022723"/>
    </source>
</evidence>
<dbReference type="GO" id="GO:0003677">
    <property type="term" value="F:DNA binding"/>
    <property type="evidence" value="ECO:0007669"/>
    <property type="project" value="UniProtKB-KW"/>
</dbReference>
<keyword evidence="11" id="KW-0234">DNA repair</keyword>
<dbReference type="InterPro" id="IPR030559">
    <property type="entry name" value="PolZ_Rev3"/>
</dbReference>
<keyword evidence="8 13" id="KW-0239">DNA-directed DNA polymerase</keyword>
<feature type="domain" description="C4-type zinc-finger of DNA polymerase delta" evidence="17">
    <location>
        <begin position="1730"/>
        <end position="1796"/>
    </location>
</feature>
<dbReference type="EC" id="2.7.7.7" evidence="13"/>
<dbReference type="GO" id="GO:0006260">
    <property type="term" value="P:DNA replication"/>
    <property type="evidence" value="ECO:0007669"/>
    <property type="project" value="UniProtKB-KW"/>
</dbReference>
<keyword evidence="13" id="KW-0238">DNA-binding</keyword>
<dbReference type="InterPro" id="IPR056435">
    <property type="entry name" value="DPOD/Z_N"/>
</dbReference>
<evidence type="ECO:0000256" key="1">
    <source>
        <dbReference type="ARBA" id="ARBA00001966"/>
    </source>
</evidence>
<dbReference type="InterPro" id="IPR006133">
    <property type="entry name" value="DNA-dir_DNA_pol_B_exonuc"/>
</dbReference>
<dbReference type="Gene3D" id="1.10.132.60">
    <property type="entry name" value="DNA polymerase family B, C-terminal domain"/>
    <property type="match status" value="1"/>
</dbReference>
<feature type="compositionally biased region" description="Basic and acidic residues" evidence="14">
    <location>
        <begin position="600"/>
        <end position="617"/>
    </location>
</feature>
<evidence type="ECO:0000256" key="8">
    <source>
        <dbReference type="ARBA" id="ARBA00022932"/>
    </source>
</evidence>
<evidence type="ECO:0000256" key="11">
    <source>
        <dbReference type="ARBA" id="ARBA00023204"/>
    </source>
</evidence>
<dbReference type="Gene3D" id="3.90.1600.10">
    <property type="entry name" value="Palm domain of DNA polymerase"/>
    <property type="match status" value="1"/>
</dbReference>
<dbReference type="InterPro" id="IPR036397">
    <property type="entry name" value="RNaseH_sf"/>
</dbReference>
<dbReference type="PROSITE" id="PS00116">
    <property type="entry name" value="DNA_POLYMERASE_B"/>
    <property type="match status" value="1"/>
</dbReference>
<keyword evidence="13" id="KW-0539">Nucleus</keyword>
<name>A0AAD9RR26_9HYME</name>
<dbReference type="FunFam" id="1.10.287.690:FF:000002">
    <property type="entry name" value="DNA polymerase zeta"/>
    <property type="match status" value="1"/>
</dbReference>
<keyword evidence="10 13" id="KW-0411">Iron-sulfur</keyword>
<dbReference type="Pfam" id="PF24055">
    <property type="entry name" value="POL3_N"/>
    <property type="match status" value="1"/>
</dbReference>
<evidence type="ECO:0000256" key="12">
    <source>
        <dbReference type="ARBA" id="ARBA00049244"/>
    </source>
</evidence>
<keyword evidence="13" id="KW-0004">4Fe-4S</keyword>
<dbReference type="GO" id="GO:0005634">
    <property type="term" value="C:nucleus"/>
    <property type="evidence" value="ECO:0007669"/>
    <property type="project" value="UniProtKB-SubCell"/>
</dbReference>
<keyword evidence="13" id="KW-0863">Zinc-finger</keyword>
<dbReference type="InterPro" id="IPR043502">
    <property type="entry name" value="DNA/RNA_pol_sf"/>
</dbReference>
<keyword evidence="3 13" id="KW-0808">Transferase</keyword>
<dbReference type="Pfam" id="PF03104">
    <property type="entry name" value="DNA_pol_B_exo1"/>
    <property type="match status" value="1"/>
</dbReference>
<evidence type="ECO:0000256" key="14">
    <source>
        <dbReference type="SAM" id="MobiDB-lite"/>
    </source>
</evidence>
<evidence type="ECO:0000256" key="10">
    <source>
        <dbReference type="ARBA" id="ARBA00023014"/>
    </source>
</evidence>
<feature type="region of interest" description="Disordered" evidence="14">
    <location>
        <begin position="600"/>
        <end position="630"/>
    </location>
</feature>
<dbReference type="InterPro" id="IPR012337">
    <property type="entry name" value="RNaseH-like_sf"/>
</dbReference>
<keyword evidence="7 13" id="KW-0862">Zinc</keyword>
<keyword evidence="4 13" id="KW-0548">Nucleotidyltransferase</keyword>
<dbReference type="CDD" id="cd05534">
    <property type="entry name" value="POLBc_zeta"/>
    <property type="match status" value="1"/>
</dbReference>
<evidence type="ECO:0000313" key="21">
    <source>
        <dbReference type="Proteomes" id="UP001258017"/>
    </source>
</evidence>
<keyword evidence="6" id="KW-0227">DNA damage</keyword>
<comment type="catalytic activity">
    <reaction evidence="12 13">
        <text>DNA(n) + a 2'-deoxyribonucleoside 5'-triphosphate = DNA(n+1) + diphosphate</text>
        <dbReference type="Rhea" id="RHEA:22508"/>
        <dbReference type="Rhea" id="RHEA-COMP:17339"/>
        <dbReference type="Rhea" id="RHEA-COMP:17340"/>
        <dbReference type="ChEBI" id="CHEBI:33019"/>
        <dbReference type="ChEBI" id="CHEBI:61560"/>
        <dbReference type="ChEBI" id="CHEBI:173112"/>
        <dbReference type="EC" id="2.7.7.7"/>
    </reaction>
</comment>
<dbReference type="InterPro" id="IPR042087">
    <property type="entry name" value="DNA_pol_B_thumb"/>
</dbReference>
<dbReference type="GO" id="GO:0000724">
    <property type="term" value="P:double-strand break repair via homologous recombination"/>
    <property type="evidence" value="ECO:0007669"/>
    <property type="project" value="TreeGrafter"/>
</dbReference>
<dbReference type="PANTHER" id="PTHR45812:SF1">
    <property type="entry name" value="DNA POLYMERASE ZETA CATALYTIC SUBUNIT"/>
    <property type="match status" value="1"/>
</dbReference>
<keyword evidence="9 13" id="KW-0408">Iron</keyword>
<dbReference type="CDD" id="cd05778">
    <property type="entry name" value="DNA_polB_zeta_exo"/>
    <property type="match status" value="1"/>
</dbReference>
<evidence type="ECO:0000256" key="13">
    <source>
        <dbReference type="RuleBase" id="RU000442"/>
    </source>
</evidence>
<evidence type="ECO:0000259" key="17">
    <source>
        <dbReference type="Pfam" id="PF14260"/>
    </source>
</evidence>
<keyword evidence="5 13" id="KW-0479">Metal-binding</keyword>
<feature type="domain" description="DNA polymerase delta/zeta catalytic subunit N-terminal" evidence="18">
    <location>
        <begin position="56"/>
        <end position="133"/>
    </location>
</feature>
<comment type="cofactor">
    <cofactor evidence="1 13">
        <name>[4Fe-4S] cluster</name>
        <dbReference type="ChEBI" id="CHEBI:49883"/>
    </cofactor>
</comment>
<dbReference type="InterPro" id="IPR006134">
    <property type="entry name" value="DNA-dir_DNA_pol_B_multi_dom"/>
</dbReference>
<dbReference type="Gene3D" id="3.30.420.10">
    <property type="entry name" value="Ribonuclease H-like superfamily/Ribonuclease H"/>
    <property type="match status" value="1"/>
</dbReference>
<evidence type="ECO:0000256" key="9">
    <source>
        <dbReference type="ARBA" id="ARBA00023004"/>
    </source>
</evidence>
<dbReference type="InterPro" id="IPR006172">
    <property type="entry name" value="DNA-dir_DNA_pol_B"/>
</dbReference>
<evidence type="ECO:0000256" key="3">
    <source>
        <dbReference type="ARBA" id="ARBA00022679"/>
    </source>
</evidence>
<dbReference type="GO" id="GO:0000166">
    <property type="term" value="F:nucleotide binding"/>
    <property type="evidence" value="ECO:0007669"/>
    <property type="project" value="InterPro"/>
</dbReference>
<evidence type="ECO:0000259" key="16">
    <source>
        <dbReference type="Pfam" id="PF03104"/>
    </source>
</evidence>
<dbReference type="FunFam" id="1.10.132.60:FF:000005">
    <property type="entry name" value="Putative DNA polymerase zeta catalytic subunit"/>
    <property type="match status" value="1"/>
</dbReference>
<feature type="domain" description="DNA-directed DNA polymerase family B exonuclease" evidence="16">
    <location>
        <begin position="974"/>
        <end position="1167"/>
    </location>
</feature>
<comment type="similarity">
    <text evidence="2 13">Belongs to the DNA polymerase type-B family.</text>
</comment>
<dbReference type="GO" id="GO:0003887">
    <property type="term" value="F:DNA-directed DNA polymerase activity"/>
    <property type="evidence" value="ECO:0007669"/>
    <property type="project" value="UniProtKB-KW"/>
</dbReference>
<comment type="subcellular location">
    <subcellularLocation>
        <location evidence="13">Nucleus</location>
    </subcellularLocation>
</comment>
<evidence type="ECO:0000259" key="15">
    <source>
        <dbReference type="Pfam" id="PF00136"/>
    </source>
</evidence>
<evidence type="ECO:0000256" key="4">
    <source>
        <dbReference type="ARBA" id="ARBA00022695"/>
    </source>
</evidence>
<dbReference type="GO" id="GO:0042276">
    <property type="term" value="P:error-prone translesion synthesis"/>
    <property type="evidence" value="ECO:0007669"/>
    <property type="project" value="TreeGrafter"/>
</dbReference>
<dbReference type="Proteomes" id="UP001258017">
    <property type="component" value="Unassembled WGS sequence"/>
</dbReference>
<proteinExistence type="inferred from homology"/>
<dbReference type="EMBL" id="JAIFRP010000026">
    <property type="protein sequence ID" value="KAK2584377.1"/>
    <property type="molecule type" value="Genomic_DNA"/>
</dbReference>
<protein>
    <recommendedName>
        <fullName evidence="13">DNA polymerase</fullName>
        <ecNumber evidence="13">2.7.7.7</ecNumber>
    </recommendedName>
</protein>
<evidence type="ECO:0000256" key="2">
    <source>
        <dbReference type="ARBA" id="ARBA00005755"/>
    </source>
</evidence>